<reference evidence="2" key="1">
    <citation type="submission" date="2017-01" db="EMBL/GenBank/DDBJ databases">
        <authorList>
            <person name="Wang Y."/>
            <person name="White M."/>
            <person name="Kvist S."/>
            <person name="Moncalvo J.-M."/>
        </authorList>
    </citation>
    <scope>NUCLEOTIDE SEQUENCE [LARGE SCALE GENOMIC DNA]</scope>
    <source>
        <strain evidence="2">ID-206-W2</strain>
    </source>
</reference>
<protein>
    <submittedName>
        <fullName evidence="1">Uncharacterized protein</fullName>
    </submittedName>
</protein>
<evidence type="ECO:0000313" key="2">
    <source>
        <dbReference type="Proteomes" id="UP000187429"/>
    </source>
</evidence>
<dbReference type="Proteomes" id="UP000187429">
    <property type="component" value="Unassembled WGS sequence"/>
</dbReference>
<accession>A0A1R1YU88</accession>
<dbReference type="OrthoDB" id="5534248at2759"/>
<gene>
    <name evidence="1" type="ORF">AYI69_g21</name>
</gene>
<keyword evidence="2" id="KW-1185">Reference proteome</keyword>
<organism evidence="1 2">
    <name type="scientific">Smittium culicis</name>
    <dbReference type="NCBI Taxonomy" id="133412"/>
    <lineage>
        <taxon>Eukaryota</taxon>
        <taxon>Fungi</taxon>
        <taxon>Fungi incertae sedis</taxon>
        <taxon>Zoopagomycota</taxon>
        <taxon>Kickxellomycotina</taxon>
        <taxon>Harpellomycetes</taxon>
        <taxon>Harpellales</taxon>
        <taxon>Legeriomycetaceae</taxon>
        <taxon>Smittium</taxon>
    </lineage>
</organism>
<sequence>MPSGYGVARAAEGAESSADLNNALDTKTEWSDTWRMIVNAFKCGIMAIIWGLNTDITLMGKKVNSADQYAYLGYIMNSKCVVSWTIDSNKNKVRLANYAAYNFLRRSDEDLMLLLGEIWHERTLMQTDTIEIYKATGIINFV</sequence>
<dbReference type="AlphaFoldDB" id="A0A1R1YU88"/>
<evidence type="ECO:0000313" key="1">
    <source>
        <dbReference type="EMBL" id="OMJ30435.1"/>
    </source>
</evidence>
<dbReference type="EMBL" id="LSSM01000003">
    <property type="protein sequence ID" value="OMJ30435.1"/>
    <property type="molecule type" value="Genomic_DNA"/>
</dbReference>
<comment type="caution">
    <text evidence="1">The sequence shown here is derived from an EMBL/GenBank/DDBJ whole genome shotgun (WGS) entry which is preliminary data.</text>
</comment>
<name>A0A1R1YU88_9FUNG</name>
<proteinExistence type="predicted"/>